<evidence type="ECO:0000313" key="1">
    <source>
        <dbReference type="EMBL" id="CAI6342516.1"/>
    </source>
</evidence>
<reference evidence="1" key="1">
    <citation type="submission" date="2023-01" db="EMBL/GenBank/DDBJ databases">
        <authorList>
            <person name="Van Ghelder C."/>
            <person name="Rancurel C."/>
        </authorList>
    </citation>
    <scope>NUCLEOTIDE SEQUENCE</scope>
    <source>
        <strain evidence="1">CNCM I-4278</strain>
    </source>
</reference>
<dbReference type="EMBL" id="CAOQHR010000013">
    <property type="protein sequence ID" value="CAI6342516.1"/>
    <property type="molecule type" value="Genomic_DNA"/>
</dbReference>
<comment type="caution">
    <text evidence="1">The sequence shown here is derived from an EMBL/GenBank/DDBJ whole genome shotgun (WGS) entry which is preliminary data.</text>
</comment>
<accession>A0A9W4XXE7</accession>
<gene>
    <name evidence="1" type="ORF">PDIGIT_LOCUS15724</name>
</gene>
<sequence>MIEMCVQTSGERKVIELEILKKSVLSIHPVHLSVTVTGVTRSTCKQAEMHDDISGFPPKNQESQAI</sequence>
<organism evidence="1 2">
    <name type="scientific">Periconia digitata</name>
    <dbReference type="NCBI Taxonomy" id="1303443"/>
    <lineage>
        <taxon>Eukaryota</taxon>
        <taxon>Fungi</taxon>
        <taxon>Dikarya</taxon>
        <taxon>Ascomycota</taxon>
        <taxon>Pezizomycotina</taxon>
        <taxon>Dothideomycetes</taxon>
        <taxon>Pleosporomycetidae</taxon>
        <taxon>Pleosporales</taxon>
        <taxon>Massarineae</taxon>
        <taxon>Periconiaceae</taxon>
        <taxon>Periconia</taxon>
    </lineage>
</organism>
<evidence type="ECO:0000313" key="2">
    <source>
        <dbReference type="Proteomes" id="UP001152607"/>
    </source>
</evidence>
<dbReference type="AlphaFoldDB" id="A0A9W4XXE7"/>
<name>A0A9W4XXE7_9PLEO</name>
<proteinExistence type="predicted"/>
<protein>
    <submittedName>
        <fullName evidence="1">Uncharacterized protein</fullName>
    </submittedName>
</protein>
<dbReference type="Proteomes" id="UP001152607">
    <property type="component" value="Unassembled WGS sequence"/>
</dbReference>
<keyword evidence="2" id="KW-1185">Reference proteome</keyword>